<comment type="caution">
    <text evidence="3">The sequence shown here is derived from an EMBL/GenBank/DDBJ whole genome shotgun (WGS) entry which is preliminary data.</text>
</comment>
<protein>
    <submittedName>
        <fullName evidence="3">Transglutaminase superfamily protein</fullName>
    </submittedName>
</protein>
<evidence type="ECO:0000259" key="2">
    <source>
        <dbReference type="Pfam" id="PF13369"/>
    </source>
</evidence>
<evidence type="ECO:0000256" key="1">
    <source>
        <dbReference type="ARBA" id="ARBA00007100"/>
    </source>
</evidence>
<dbReference type="AlphaFoldDB" id="A0A4R7D6W4"/>
<accession>A0A4R7D6W4</accession>
<proteinExistence type="inferred from homology"/>
<dbReference type="Pfam" id="PF13369">
    <property type="entry name" value="Transglut_core2"/>
    <property type="match status" value="1"/>
</dbReference>
<keyword evidence="4" id="KW-1185">Reference proteome</keyword>
<dbReference type="EMBL" id="SNZV01000002">
    <property type="protein sequence ID" value="TDS15941.1"/>
    <property type="molecule type" value="Genomic_DNA"/>
</dbReference>
<gene>
    <name evidence="3" type="ORF">B0I21_102258</name>
</gene>
<evidence type="ECO:0000313" key="3">
    <source>
        <dbReference type="EMBL" id="TDS15941.1"/>
    </source>
</evidence>
<feature type="domain" description="Protein SirB1 N-terminal" evidence="2">
    <location>
        <begin position="101"/>
        <end position="254"/>
    </location>
</feature>
<evidence type="ECO:0000313" key="4">
    <source>
        <dbReference type="Proteomes" id="UP000294752"/>
    </source>
</evidence>
<sequence>MKEHELKALISLLDDPDTDIYRELEDKLITCGPEVIPALEQSWEESFDVLLQSRVEQIIHKIQFNEVQNDLQLWKMSNKDDLLEGLLIVNRYQYPNLGEEEVYTKLAELKRSVWYHLIYDMSPLEKVKLLNNIMFREYGLSGNTSDYHAPQNSFINKVLETKKGNPISLACIYSIVAQRLDIPIYGVNLPKHFVLAYMNEENPEEVLFYINVFNRGQVMREDDIRSFLKQLNLPASEDYIKPCDNVAIIKRVLRNLVAAYDHVANVEKREEIQLLLDLMEHNK</sequence>
<comment type="similarity">
    <text evidence="1">Belongs to the UPF0162 family.</text>
</comment>
<dbReference type="RefSeq" id="WP_133639229.1">
    <property type="nucleotide sequence ID" value="NZ_SNZV01000002.1"/>
</dbReference>
<dbReference type="PANTHER" id="PTHR31350">
    <property type="entry name" value="SI:DKEY-261L7.2"/>
    <property type="match status" value="1"/>
</dbReference>
<dbReference type="Proteomes" id="UP000294752">
    <property type="component" value="Unassembled WGS sequence"/>
</dbReference>
<name>A0A4R7D6W4_9SPHI</name>
<dbReference type="OrthoDB" id="188084at2"/>
<dbReference type="InterPro" id="IPR032698">
    <property type="entry name" value="SirB1_N"/>
</dbReference>
<reference evidence="3 4" key="1">
    <citation type="submission" date="2019-03" db="EMBL/GenBank/DDBJ databases">
        <title>Genomic Encyclopedia of Type Strains, Phase III (KMG-III): the genomes of soil and plant-associated and newly described type strains.</title>
        <authorList>
            <person name="Whitman W."/>
        </authorList>
    </citation>
    <scope>NUCLEOTIDE SEQUENCE [LARGE SCALE GENOMIC DNA]</scope>
    <source>
        <strain evidence="3 4">CGMCC 1.12801</strain>
    </source>
</reference>
<dbReference type="PANTHER" id="PTHR31350:SF21">
    <property type="entry name" value="F-BOX ONLY PROTEIN 21"/>
    <property type="match status" value="1"/>
</dbReference>
<organism evidence="3 4">
    <name type="scientific">Sphingobacterium paludis</name>
    <dbReference type="NCBI Taxonomy" id="1476465"/>
    <lineage>
        <taxon>Bacteria</taxon>
        <taxon>Pseudomonadati</taxon>
        <taxon>Bacteroidota</taxon>
        <taxon>Sphingobacteriia</taxon>
        <taxon>Sphingobacteriales</taxon>
        <taxon>Sphingobacteriaceae</taxon>
        <taxon>Sphingobacterium</taxon>
    </lineage>
</organism>